<dbReference type="InterPro" id="IPR004441">
    <property type="entry name" value="rRNA_MeTrfase_TrmH"/>
</dbReference>
<dbReference type="AlphaFoldDB" id="A0A379DGU0"/>
<dbReference type="InterPro" id="IPR029026">
    <property type="entry name" value="tRNA_m1G_MTases_N"/>
</dbReference>
<reference evidence="4 5" key="1">
    <citation type="submission" date="2018-06" db="EMBL/GenBank/DDBJ databases">
        <authorList>
            <consortium name="Pathogen Informatics"/>
            <person name="Doyle S."/>
        </authorList>
    </citation>
    <scope>NUCLEOTIDE SEQUENCE [LARGE SCALE GENOMIC DNA]</scope>
    <source>
        <strain evidence="4 5">NCTC13100</strain>
    </source>
</reference>
<evidence type="ECO:0000259" key="3">
    <source>
        <dbReference type="Pfam" id="PF00588"/>
    </source>
</evidence>
<organism evidence="4 5">
    <name type="scientific">Porphyromonas macacae</name>
    <dbReference type="NCBI Taxonomy" id="28115"/>
    <lineage>
        <taxon>Bacteria</taxon>
        <taxon>Pseudomonadati</taxon>
        <taxon>Bacteroidota</taxon>
        <taxon>Bacteroidia</taxon>
        <taxon>Bacteroidales</taxon>
        <taxon>Porphyromonadaceae</taxon>
        <taxon>Porphyromonas</taxon>
    </lineage>
</organism>
<dbReference type="EMBL" id="UGTI01000001">
    <property type="protein sequence ID" value="SUB77243.1"/>
    <property type="molecule type" value="Genomic_DNA"/>
</dbReference>
<evidence type="ECO:0000313" key="5">
    <source>
        <dbReference type="Proteomes" id="UP000254263"/>
    </source>
</evidence>
<dbReference type="GO" id="GO:0005829">
    <property type="term" value="C:cytosol"/>
    <property type="evidence" value="ECO:0007669"/>
    <property type="project" value="TreeGrafter"/>
</dbReference>
<dbReference type="GO" id="GO:0008173">
    <property type="term" value="F:RNA methyltransferase activity"/>
    <property type="evidence" value="ECO:0007669"/>
    <property type="project" value="InterPro"/>
</dbReference>
<dbReference type="InterPro" id="IPR001537">
    <property type="entry name" value="SpoU_MeTrfase"/>
</dbReference>
<evidence type="ECO:0000256" key="2">
    <source>
        <dbReference type="ARBA" id="ARBA00022679"/>
    </source>
</evidence>
<gene>
    <name evidence="4" type="ORF">NCTC13100_00358</name>
</gene>
<dbReference type="PANTHER" id="PTHR46429">
    <property type="entry name" value="23S RRNA (GUANOSINE-2'-O-)-METHYLTRANSFERASE RLMB"/>
    <property type="match status" value="1"/>
</dbReference>
<dbReference type="GO" id="GO:0006396">
    <property type="term" value="P:RNA processing"/>
    <property type="evidence" value="ECO:0007669"/>
    <property type="project" value="InterPro"/>
</dbReference>
<accession>A0A379DGU0</accession>
<dbReference type="Pfam" id="PF00588">
    <property type="entry name" value="SpoU_methylase"/>
    <property type="match status" value="1"/>
</dbReference>
<dbReference type="GO" id="GO:0032259">
    <property type="term" value="P:methylation"/>
    <property type="evidence" value="ECO:0007669"/>
    <property type="project" value="UniProtKB-KW"/>
</dbReference>
<dbReference type="InterPro" id="IPR029028">
    <property type="entry name" value="Alpha/beta_knot_MTases"/>
</dbReference>
<keyword evidence="1 4" id="KW-0489">Methyltransferase</keyword>
<evidence type="ECO:0000256" key="1">
    <source>
        <dbReference type="ARBA" id="ARBA00022603"/>
    </source>
</evidence>
<dbReference type="PANTHER" id="PTHR46429:SF1">
    <property type="entry name" value="23S RRNA (GUANOSINE-2'-O-)-METHYLTRANSFERASE RLMB"/>
    <property type="match status" value="1"/>
</dbReference>
<feature type="domain" description="tRNA/rRNA methyltransferase SpoU type" evidence="3">
    <location>
        <begin position="64"/>
        <end position="206"/>
    </location>
</feature>
<dbReference type="Gene3D" id="3.40.1280.10">
    <property type="match status" value="1"/>
</dbReference>
<keyword evidence="2 4" id="KW-0808">Transferase</keyword>
<evidence type="ECO:0000313" key="4">
    <source>
        <dbReference type="EMBL" id="SUB77243.1"/>
    </source>
</evidence>
<proteinExistence type="predicted"/>
<protein>
    <submittedName>
        <fullName evidence="4">TrmH family tRNA/rRNA methyltransferase</fullName>
        <ecNumber evidence="4">2.1.1.-</ecNumber>
    </submittedName>
</protein>
<dbReference type="SUPFAM" id="SSF75217">
    <property type="entry name" value="alpha/beta knot"/>
    <property type="match status" value="1"/>
</dbReference>
<sequence>MRFFSSLEACDLYGRSCFVSRLSYLCTASFNKGQTVRISMKKLKITEMKRLDTDTFRKSEKLPLAVVLDDVRSMNNIGSVLRTADAFRLSEVCLCGITATPPHPDIHKTALGAEDSVTWHYFETAMEAVHYLQNKGYRLFALEQAHGSIPLNRFEPEHGEAYALVLGNEVKGVSQTVVDACAGCLEIPQYGTKHSLNVSVAAGIAIWQVAAPLLERLVKLEEQR</sequence>
<dbReference type="Proteomes" id="UP000254263">
    <property type="component" value="Unassembled WGS sequence"/>
</dbReference>
<dbReference type="GO" id="GO:0003723">
    <property type="term" value="F:RNA binding"/>
    <property type="evidence" value="ECO:0007669"/>
    <property type="project" value="InterPro"/>
</dbReference>
<name>A0A379DGU0_9PORP</name>
<dbReference type="EC" id="2.1.1.-" evidence="4"/>
<dbReference type="CDD" id="cd18097">
    <property type="entry name" value="SpoU-like"/>
    <property type="match status" value="1"/>
</dbReference>